<keyword evidence="2" id="KW-0805">Transcription regulation</keyword>
<evidence type="ECO:0000259" key="6">
    <source>
        <dbReference type="PROSITE" id="PS50931"/>
    </source>
</evidence>
<keyword evidence="3" id="KW-0238">DNA-binding</keyword>
<dbReference type="Pfam" id="PF00126">
    <property type="entry name" value="HTH_1"/>
    <property type="match status" value="1"/>
</dbReference>
<dbReference type="Proteomes" id="UP000305888">
    <property type="component" value="Chromosome"/>
</dbReference>
<protein>
    <submittedName>
        <fullName evidence="7">LysR family transcriptional regulator</fullName>
    </submittedName>
</protein>
<dbReference type="InterPro" id="IPR000847">
    <property type="entry name" value="LysR_HTH_N"/>
</dbReference>
<gene>
    <name evidence="7" type="ORF">FDP22_14585</name>
</gene>
<organism evidence="7 8">
    <name type="scientific">Paroceanicella profunda</name>
    <dbReference type="NCBI Taxonomy" id="2579971"/>
    <lineage>
        <taxon>Bacteria</taxon>
        <taxon>Pseudomonadati</taxon>
        <taxon>Pseudomonadota</taxon>
        <taxon>Alphaproteobacteria</taxon>
        <taxon>Rhodobacterales</taxon>
        <taxon>Paracoccaceae</taxon>
        <taxon>Paroceanicella</taxon>
    </lineage>
</organism>
<dbReference type="SUPFAM" id="SSF53850">
    <property type="entry name" value="Periplasmic binding protein-like II"/>
    <property type="match status" value="1"/>
</dbReference>
<evidence type="ECO:0000313" key="7">
    <source>
        <dbReference type="EMBL" id="QDL92902.1"/>
    </source>
</evidence>
<dbReference type="Gene3D" id="3.40.190.10">
    <property type="entry name" value="Periplasmic binding protein-like II"/>
    <property type="match status" value="2"/>
</dbReference>
<evidence type="ECO:0000256" key="1">
    <source>
        <dbReference type="ARBA" id="ARBA00009437"/>
    </source>
</evidence>
<evidence type="ECO:0000256" key="3">
    <source>
        <dbReference type="ARBA" id="ARBA00023125"/>
    </source>
</evidence>
<comment type="similarity">
    <text evidence="1">Belongs to the LysR transcriptional regulatory family.</text>
</comment>
<dbReference type="EMBL" id="CP040818">
    <property type="protein sequence ID" value="QDL92902.1"/>
    <property type="molecule type" value="Genomic_DNA"/>
</dbReference>
<dbReference type="InterPro" id="IPR036388">
    <property type="entry name" value="WH-like_DNA-bd_sf"/>
</dbReference>
<reference evidence="7 8" key="1">
    <citation type="submission" date="2019-06" db="EMBL/GenBank/DDBJ databases">
        <title>Genome sequence of Rhodobacteraceae bacterium D4M1.</title>
        <authorList>
            <person name="Cao J."/>
        </authorList>
    </citation>
    <scope>NUCLEOTIDE SEQUENCE [LARGE SCALE GENOMIC DNA]</scope>
    <source>
        <strain evidence="7 8">D4M1</strain>
    </source>
</reference>
<evidence type="ECO:0000256" key="4">
    <source>
        <dbReference type="ARBA" id="ARBA00023159"/>
    </source>
</evidence>
<name>A0A5B8G1F3_9RHOB</name>
<dbReference type="InterPro" id="IPR005119">
    <property type="entry name" value="LysR_subst-bd"/>
</dbReference>
<dbReference type="GO" id="GO:0003700">
    <property type="term" value="F:DNA-binding transcription factor activity"/>
    <property type="evidence" value="ECO:0007669"/>
    <property type="project" value="InterPro"/>
</dbReference>
<keyword evidence="8" id="KW-1185">Reference proteome</keyword>
<dbReference type="AlphaFoldDB" id="A0A5B8G1F3"/>
<dbReference type="SUPFAM" id="SSF46785">
    <property type="entry name" value="Winged helix' DNA-binding domain"/>
    <property type="match status" value="1"/>
</dbReference>
<dbReference type="Pfam" id="PF03466">
    <property type="entry name" value="LysR_substrate"/>
    <property type="match status" value="1"/>
</dbReference>
<accession>A0A5B8G1F3</accession>
<evidence type="ECO:0000313" key="8">
    <source>
        <dbReference type="Proteomes" id="UP000305888"/>
    </source>
</evidence>
<dbReference type="Gene3D" id="1.10.10.10">
    <property type="entry name" value="Winged helix-like DNA-binding domain superfamily/Winged helix DNA-binding domain"/>
    <property type="match status" value="1"/>
</dbReference>
<dbReference type="InterPro" id="IPR036390">
    <property type="entry name" value="WH_DNA-bd_sf"/>
</dbReference>
<proteinExistence type="inferred from homology"/>
<dbReference type="FunFam" id="1.10.10.10:FF:000001">
    <property type="entry name" value="LysR family transcriptional regulator"/>
    <property type="match status" value="1"/>
</dbReference>
<keyword evidence="5" id="KW-0804">Transcription</keyword>
<dbReference type="GO" id="GO:0032993">
    <property type="term" value="C:protein-DNA complex"/>
    <property type="evidence" value="ECO:0007669"/>
    <property type="project" value="TreeGrafter"/>
</dbReference>
<dbReference type="PANTHER" id="PTHR30346:SF26">
    <property type="entry name" value="HYDROGEN PEROXIDE-INDUCIBLE GENES ACTIVATOR"/>
    <property type="match status" value="1"/>
</dbReference>
<dbReference type="CDD" id="cd08411">
    <property type="entry name" value="PBP2_OxyR"/>
    <property type="match status" value="1"/>
</dbReference>
<dbReference type="GO" id="GO:0003677">
    <property type="term" value="F:DNA binding"/>
    <property type="evidence" value="ECO:0007669"/>
    <property type="project" value="UniProtKB-KW"/>
</dbReference>
<dbReference type="PRINTS" id="PR00039">
    <property type="entry name" value="HTHLYSR"/>
</dbReference>
<dbReference type="PANTHER" id="PTHR30346">
    <property type="entry name" value="TRANSCRIPTIONAL DUAL REGULATOR HCAR-RELATED"/>
    <property type="match status" value="1"/>
</dbReference>
<dbReference type="PROSITE" id="PS50931">
    <property type="entry name" value="HTH_LYSR"/>
    <property type="match status" value="1"/>
</dbReference>
<dbReference type="OrthoDB" id="9775392at2"/>
<dbReference type="KEGG" id="ppru:FDP22_14585"/>
<feature type="domain" description="HTH lysR-type" evidence="6">
    <location>
        <begin position="3"/>
        <end position="60"/>
    </location>
</feature>
<dbReference type="RefSeq" id="WP_138578171.1">
    <property type="nucleotide sequence ID" value="NZ_CP040818.1"/>
</dbReference>
<evidence type="ECO:0000256" key="5">
    <source>
        <dbReference type="ARBA" id="ARBA00023163"/>
    </source>
</evidence>
<keyword evidence="4" id="KW-0010">Activator</keyword>
<sequence>MNITLRQLRYLMALMDEGHFGRAAEACSVSQPALSVQIRDLEANLGAKLVERHTREVRMTPMGREVARRARRILDEVAEIEQRARWDKGLAGQLALGLIPTVAPYLLPLALPRLRARNLRLDLGIREATTHHLLGELREGRLDAAVVALPAGEDDLVELPLFEDRFLLAASRARAEDLSAEHVRPEHIDPEQLLLLDEGHCLTDQALEVCSINRRSLRTDLRAASLSTLSRLVEGGFGMTLLPEISLWVETAAAPNLAVLRFAAPEPSRTIGLVRRRLSVDDGWFTDLGDTLRASAAEALERSGVERIAAMKHGMI</sequence>
<evidence type="ECO:0000256" key="2">
    <source>
        <dbReference type="ARBA" id="ARBA00023015"/>
    </source>
</evidence>